<comment type="caution">
    <text evidence="1">The sequence shown here is derived from an EMBL/GenBank/DDBJ whole genome shotgun (WGS) entry which is preliminary data.</text>
</comment>
<protein>
    <submittedName>
        <fullName evidence="1">Uncharacterized protein</fullName>
    </submittedName>
</protein>
<organism evidence="1 2">
    <name type="scientific">Rhododendron molle</name>
    <name type="common">Chinese azalea</name>
    <name type="synonym">Azalea mollis</name>
    <dbReference type="NCBI Taxonomy" id="49168"/>
    <lineage>
        <taxon>Eukaryota</taxon>
        <taxon>Viridiplantae</taxon>
        <taxon>Streptophyta</taxon>
        <taxon>Embryophyta</taxon>
        <taxon>Tracheophyta</taxon>
        <taxon>Spermatophyta</taxon>
        <taxon>Magnoliopsida</taxon>
        <taxon>eudicotyledons</taxon>
        <taxon>Gunneridae</taxon>
        <taxon>Pentapetalae</taxon>
        <taxon>asterids</taxon>
        <taxon>Ericales</taxon>
        <taxon>Ericaceae</taxon>
        <taxon>Ericoideae</taxon>
        <taxon>Rhodoreae</taxon>
        <taxon>Rhododendron</taxon>
    </lineage>
</organism>
<accession>A0ACC0LDG6</accession>
<reference evidence="1" key="1">
    <citation type="submission" date="2022-02" db="EMBL/GenBank/DDBJ databases">
        <title>Plant Genome Project.</title>
        <authorList>
            <person name="Zhang R.-G."/>
        </authorList>
    </citation>
    <scope>NUCLEOTIDE SEQUENCE</scope>
    <source>
        <strain evidence="1">AT1</strain>
    </source>
</reference>
<proteinExistence type="predicted"/>
<keyword evidence="2" id="KW-1185">Reference proteome</keyword>
<evidence type="ECO:0000313" key="2">
    <source>
        <dbReference type="Proteomes" id="UP001062846"/>
    </source>
</evidence>
<dbReference type="EMBL" id="CM046399">
    <property type="protein sequence ID" value="KAI8526685.1"/>
    <property type="molecule type" value="Genomic_DNA"/>
</dbReference>
<name>A0ACC0LDG6_RHOML</name>
<evidence type="ECO:0000313" key="1">
    <source>
        <dbReference type="EMBL" id="KAI8526685.1"/>
    </source>
</evidence>
<sequence length="222" mass="24497">MATSGSISAGRGRGRGGAGVQIPVEFPQLPVQVEYYNIEGQGRFIDIPSPDHVELTLPPGVQQVSREYVEACFRVMSGLKVRVRQQRWAMDQLCVRDRQQRTTIRRQRTTIRQLRDAIAMQTELDEEAGGEDDEDGYVTDASPLALDPHQEDWAAVHDALKGDVTSQGQRTTALGGGPTHMGFNNKRNCRKTNETAEAAEAAASAAQTMDEQRRLACAEMEL</sequence>
<dbReference type="Proteomes" id="UP001062846">
    <property type="component" value="Chromosome 12"/>
</dbReference>
<gene>
    <name evidence="1" type="ORF">RHMOL_Rhmol12G0014600</name>
</gene>